<reference evidence="14 15" key="1">
    <citation type="submission" date="2019-03" db="EMBL/GenBank/DDBJ databases">
        <title>Genome Sequencing and Assembly of Various Microbes Isolated from Partially Reclaimed Soil and Acid Mine Drainage (AMD) Site.</title>
        <authorList>
            <person name="Steinbock B."/>
            <person name="Bechtold R."/>
            <person name="Sevigny J.L."/>
            <person name="Thomas D."/>
            <person name="Cuthill L.R."/>
            <person name="Aveiro Johannsen E.J."/>
            <person name="Thomas K."/>
            <person name="Ghosh A."/>
        </authorList>
    </citation>
    <scope>NUCLEOTIDE SEQUENCE [LARGE SCALE GENOMIC DNA]</scope>
    <source>
        <strain evidence="14 15">S-A1</strain>
    </source>
</reference>
<dbReference type="InterPro" id="IPR018077">
    <property type="entry name" value="Glyco_hydro_fam25_subgr"/>
</dbReference>
<evidence type="ECO:0000256" key="6">
    <source>
        <dbReference type="ARBA" id="ARBA00022529"/>
    </source>
</evidence>
<dbReference type="GO" id="GO:0009253">
    <property type="term" value="P:peptidoglycan catabolic process"/>
    <property type="evidence" value="ECO:0007669"/>
    <property type="project" value="InterPro"/>
</dbReference>
<keyword evidence="7" id="KW-0081">Bacteriolytic enzyme</keyword>
<sequence>MKRNLSQSRHPARRPLGIALLLAALVTGPGVSGVALAVEPAPTPATSSPAPGTAEPSAPAPVPTSTPEVSATSPAAASPQASEPPAPTPSPETAQSMADAVGVGGAEMGQRSARVTSGRSDSLKKLSTEPLASEGTWMPTFGVQGLDVSGHQPSVDWQHQWNMGARFAYVKATEGNYYTNPYYGSQFQGSRNVGMIRGAYHFAIPNWSSGADQARYFVQNGGGWSSDGYTMPPVLDFEFNPYEGRTINGFYFGNTCYNMSPAQLQTWVRDFGTTMQSLTGRLPVIYTNTNWWNQCLGNPAGFGDYPLWVAAYPSSPTNNAGPVPSASWGTYSIWQYSSTGPFAGDSNVWNGDYAGLKAFASSGVPPAATRAIDALRASMPSLGAPTSPVVCGLRDGGCFRGYETGIVMWSPTAGAQPSLLGPLRDAWARKGYENGQMGYPVSGVICGLKNGGCFQNYQGGSIMWSPATGAALVPFGAIREYWAAQGYENGALGYPLSDQVCGLKNGGCFQLFQAGSVLWSPATGARLVKTGPVLDAWGRAGFENGLLGYPSAEAVCTSTSCTQYFSGGVVAWTSTTGAWPVFMGMGETWKASRTKGEPIGFPVAGEVCGLRGGGCYQLFQGGALLFSPTTGAFTLTGRILDYWQKSGFENGRLGYPTGPASCGAVQTECRQSFEQGVAAYSAATPTETVAAGPMAAGWERTGWGAGSLGYPTSGQYCGLKDGGCFQMFTKGALMYSPATGAQPSILGPIRDLWQKSGFENGSLGYPASAVICGLVDGGCFQNYSSGTVLWSPASGANAVMFGPVRDAWVSSGFEAGKLGYPVSGQICGLRNSGCFQNFSKGTVMYSPATGAQALTSTPIRERWAATGYESGSLGYPTSETICGLRNGGCFQNFEKGTIMWSSTSGAHLIVPGPIQQSWASQGFEAGALGYPTSSQTCTADRTSCSQSFQGGTITWTAAGGARITLR</sequence>
<dbReference type="RefSeq" id="WP_133346175.1">
    <property type="nucleotide sequence ID" value="NZ_SMZQ01000001.1"/>
</dbReference>
<evidence type="ECO:0000256" key="11">
    <source>
        <dbReference type="ARBA" id="ARBA00055588"/>
    </source>
</evidence>
<dbReference type="EC" id="3.2.1.17" evidence="4 12"/>
<evidence type="ECO:0000256" key="1">
    <source>
        <dbReference type="ARBA" id="ARBA00000632"/>
    </source>
</evidence>
<feature type="compositionally biased region" description="Low complexity" evidence="13">
    <location>
        <begin position="44"/>
        <end position="57"/>
    </location>
</feature>
<evidence type="ECO:0000256" key="9">
    <source>
        <dbReference type="ARBA" id="ARBA00023157"/>
    </source>
</evidence>
<dbReference type="GO" id="GO:0042742">
    <property type="term" value="P:defense response to bacterium"/>
    <property type="evidence" value="ECO:0007669"/>
    <property type="project" value="UniProtKB-KW"/>
</dbReference>
<evidence type="ECO:0000256" key="2">
    <source>
        <dbReference type="ARBA" id="ARBA00004613"/>
    </source>
</evidence>
<dbReference type="Gene3D" id="3.20.20.80">
    <property type="entry name" value="Glycosidases"/>
    <property type="match status" value="1"/>
</dbReference>
<dbReference type="GO" id="GO:0016052">
    <property type="term" value="P:carbohydrate catabolic process"/>
    <property type="evidence" value="ECO:0007669"/>
    <property type="project" value="TreeGrafter"/>
</dbReference>
<keyword evidence="10 12" id="KW-0326">Glycosidase</keyword>
<dbReference type="SUPFAM" id="SSF51445">
    <property type="entry name" value="(Trans)glycosidases"/>
    <property type="match status" value="1"/>
</dbReference>
<dbReference type="GO" id="GO:0005576">
    <property type="term" value="C:extracellular region"/>
    <property type="evidence" value="ECO:0007669"/>
    <property type="project" value="UniProtKB-SubCell"/>
</dbReference>
<keyword evidence="5" id="KW-0964">Secreted</keyword>
<comment type="subcellular location">
    <subcellularLocation>
        <location evidence="2">Secreted</location>
    </subcellularLocation>
</comment>
<comment type="function">
    <text evidence="11">This enzyme has both lysozyme (acetylmuramidase) and diacetylmuramidase activities.</text>
</comment>
<evidence type="ECO:0000256" key="12">
    <source>
        <dbReference type="RuleBase" id="RU361176"/>
    </source>
</evidence>
<keyword evidence="9" id="KW-1015">Disulfide bond</keyword>
<protein>
    <recommendedName>
        <fullName evidence="4 12">Lysozyme</fullName>
        <ecNumber evidence="4 12">3.2.1.17</ecNumber>
    </recommendedName>
</protein>
<dbReference type="Proteomes" id="UP000294621">
    <property type="component" value="Unassembled WGS sequence"/>
</dbReference>
<feature type="region of interest" description="Disordered" evidence="13">
    <location>
        <begin position="40"/>
        <end position="131"/>
    </location>
</feature>
<keyword evidence="6" id="KW-0929">Antimicrobial</keyword>
<dbReference type="OrthoDB" id="287365at2"/>
<organism evidence="14 15">
    <name type="scientific">Arthrobacter nitrophenolicus</name>
    <dbReference type="NCBI Taxonomy" id="683150"/>
    <lineage>
        <taxon>Bacteria</taxon>
        <taxon>Bacillati</taxon>
        <taxon>Actinomycetota</taxon>
        <taxon>Actinomycetes</taxon>
        <taxon>Micrococcales</taxon>
        <taxon>Micrococcaceae</taxon>
        <taxon>Arthrobacter</taxon>
    </lineage>
</organism>
<comment type="caution">
    <text evidence="14">The sequence shown here is derived from an EMBL/GenBank/DDBJ whole genome shotgun (WGS) entry which is preliminary data.</text>
</comment>
<evidence type="ECO:0000313" key="14">
    <source>
        <dbReference type="EMBL" id="TDL41588.1"/>
    </source>
</evidence>
<evidence type="ECO:0000256" key="10">
    <source>
        <dbReference type="ARBA" id="ARBA00023295"/>
    </source>
</evidence>
<evidence type="ECO:0000256" key="13">
    <source>
        <dbReference type="SAM" id="MobiDB-lite"/>
    </source>
</evidence>
<accession>A0A4V3B2N7</accession>
<dbReference type="Pfam" id="PF08310">
    <property type="entry name" value="LGFP"/>
    <property type="match status" value="11"/>
</dbReference>
<dbReference type="InterPro" id="IPR013207">
    <property type="entry name" value="LGFP"/>
</dbReference>
<feature type="compositionally biased region" description="Low complexity" evidence="13">
    <location>
        <begin position="65"/>
        <end position="81"/>
    </location>
</feature>
<dbReference type="GO" id="GO:0016998">
    <property type="term" value="P:cell wall macromolecule catabolic process"/>
    <property type="evidence" value="ECO:0007669"/>
    <property type="project" value="InterPro"/>
</dbReference>
<dbReference type="InterPro" id="IPR008270">
    <property type="entry name" value="Glyco_hydro_25_AS"/>
</dbReference>
<dbReference type="CDD" id="cd06412">
    <property type="entry name" value="GH25_CH-type"/>
    <property type="match status" value="1"/>
</dbReference>
<dbReference type="InterPro" id="IPR002053">
    <property type="entry name" value="Glyco_hydro_25"/>
</dbReference>
<evidence type="ECO:0000256" key="8">
    <source>
        <dbReference type="ARBA" id="ARBA00022801"/>
    </source>
</evidence>
<evidence type="ECO:0000256" key="7">
    <source>
        <dbReference type="ARBA" id="ARBA00022638"/>
    </source>
</evidence>
<evidence type="ECO:0000256" key="4">
    <source>
        <dbReference type="ARBA" id="ARBA00012732"/>
    </source>
</evidence>
<comment type="catalytic activity">
    <reaction evidence="1 12">
        <text>Hydrolysis of (1-&gt;4)-beta-linkages between N-acetylmuramic acid and N-acetyl-D-glucosamine residues in a peptidoglycan and between N-acetyl-D-glucosamine residues in chitodextrins.</text>
        <dbReference type="EC" id="3.2.1.17"/>
    </reaction>
</comment>
<name>A0A4V3B2N7_9MICC</name>
<evidence type="ECO:0000256" key="3">
    <source>
        <dbReference type="ARBA" id="ARBA00010646"/>
    </source>
</evidence>
<dbReference type="GO" id="GO:0003796">
    <property type="term" value="F:lysozyme activity"/>
    <property type="evidence" value="ECO:0007669"/>
    <property type="project" value="UniProtKB-EC"/>
</dbReference>
<comment type="similarity">
    <text evidence="3 12">Belongs to the glycosyl hydrolase 25 family.</text>
</comment>
<dbReference type="AlphaFoldDB" id="A0A4V3B2N7"/>
<evidence type="ECO:0000313" key="15">
    <source>
        <dbReference type="Proteomes" id="UP000294621"/>
    </source>
</evidence>
<evidence type="ECO:0000256" key="5">
    <source>
        <dbReference type="ARBA" id="ARBA00022525"/>
    </source>
</evidence>
<dbReference type="FunFam" id="3.20.20.80:FF:000060">
    <property type="entry name" value="Lysozyme M1"/>
    <property type="match status" value="1"/>
</dbReference>
<proteinExistence type="inferred from homology"/>
<dbReference type="PROSITE" id="PS00953">
    <property type="entry name" value="GLYCOSYL_HYDROL_F25_1"/>
    <property type="match status" value="1"/>
</dbReference>
<dbReference type="SMART" id="SM00641">
    <property type="entry name" value="Glyco_25"/>
    <property type="match status" value="1"/>
</dbReference>
<dbReference type="Pfam" id="PF01183">
    <property type="entry name" value="Glyco_hydro_25"/>
    <property type="match status" value="1"/>
</dbReference>
<dbReference type="EMBL" id="SMZQ01000001">
    <property type="protein sequence ID" value="TDL41588.1"/>
    <property type="molecule type" value="Genomic_DNA"/>
</dbReference>
<dbReference type="PROSITE" id="PS51904">
    <property type="entry name" value="GLYCOSYL_HYDROL_F25_2"/>
    <property type="match status" value="1"/>
</dbReference>
<gene>
    <name evidence="14" type="ORF">E2R57_02730</name>
</gene>
<keyword evidence="8 12" id="KW-0378">Hydrolase</keyword>
<dbReference type="GO" id="GO:0031640">
    <property type="term" value="P:killing of cells of another organism"/>
    <property type="evidence" value="ECO:0007669"/>
    <property type="project" value="UniProtKB-KW"/>
</dbReference>
<dbReference type="PANTHER" id="PTHR34135:SF2">
    <property type="entry name" value="LYSOZYME"/>
    <property type="match status" value="1"/>
</dbReference>
<dbReference type="PANTHER" id="PTHR34135">
    <property type="entry name" value="LYSOZYME"/>
    <property type="match status" value="1"/>
</dbReference>
<dbReference type="InterPro" id="IPR017853">
    <property type="entry name" value="GH"/>
</dbReference>